<comment type="subcellular location">
    <subcellularLocation>
        <location evidence="1">Cytoplasm</location>
        <location evidence="1">Cytoskeleton</location>
        <location evidence="1">Spindle</location>
    </subcellularLocation>
</comment>
<dbReference type="GO" id="GO:0005815">
    <property type="term" value="C:microtubule organizing center"/>
    <property type="evidence" value="ECO:0007669"/>
    <property type="project" value="TreeGrafter"/>
</dbReference>
<feature type="compositionally biased region" description="Polar residues" evidence="6">
    <location>
        <begin position="681"/>
        <end position="691"/>
    </location>
</feature>
<feature type="region of interest" description="Disordered" evidence="6">
    <location>
        <begin position="681"/>
        <end position="759"/>
    </location>
</feature>
<dbReference type="SUPFAM" id="SSF48371">
    <property type="entry name" value="ARM repeat"/>
    <property type="match status" value="1"/>
</dbReference>
<feature type="domain" description="TOG" evidence="7">
    <location>
        <begin position="2"/>
        <end position="240"/>
    </location>
</feature>
<evidence type="ECO:0000313" key="9">
    <source>
        <dbReference type="Proteomes" id="UP000716291"/>
    </source>
</evidence>
<evidence type="ECO:0000256" key="5">
    <source>
        <dbReference type="ARBA" id="ARBA00022776"/>
    </source>
</evidence>
<dbReference type="SMART" id="SM01349">
    <property type="entry name" value="TOG"/>
    <property type="match status" value="1"/>
</dbReference>
<comment type="similarity">
    <text evidence="2">Belongs to the CLASP family.</text>
</comment>
<evidence type="ECO:0000256" key="3">
    <source>
        <dbReference type="ARBA" id="ARBA00022618"/>
    </source>
</evidence>
<feature type="compositionally biased region" description="Polar residues" evidence="6">
    <location>
        <begin position="266"/>
        <end position="287"/>
    </location>
</feature>
<organism evidence="8 9">
    <name type="scientific">Rhizopus oryzae</name>
    <name type="common">Mucormycosis agent</name>
    <name type="synonym">Rhizopus arrhizus var. delemar</name>
    <dbReference type="NCBI Taxonomy" id="64495"/>
    <lineage>
        <taxon>Eukaryota</taxon>
        <taxon>Fungi</taxon>
        <taxon>Fungi incertae sedis</taxon>
        <taxon>Mucoromycota</taxon>
        <taxon>Mucoromycotina</taxon>
        <taxon>Mucoromycetes</taxon>
        <taxon>Mucorales</taxon>
        <taxon>Mucorineae</taxon>
        <taxon>Rhizopodaceae</taxon>
        <taxon>Rhizopus</taxon>
    </lineage>
</organism>
<proteinExistence type="inferred from homology"/>
<dbReference type="PANTHER" id="PTHR21567:SF9">
    <property type="entry name" value="CLIP-ASSOCIATING PROTEIN"/>
    <property type="match status" value="1"/>
</dbReference>
<comment type="caution">
    <text evidence="8">The sequence shown here is derived from an EMBL/GenBank/DDBJ whole genome shotgun (WGS) entry which is preliminary data.</text>
</comment>
<dbReference type="InterPro" id="IPR016024">
    <property type="entry name" value="ARM-type_fold"/>
</dbReference>
<feature type="compositionally biased region" description="Low complexity" evidence="6">
    <location>
        <begin position="240"/>
        <end position="261"/>
    </location>
</feature>
<keyword evidence="3" id="KW-0132">Cell division</keyword>
<dbReference type="InterPro" id="IPR024395">
    <property type="entry name" value="CLASP_N_dom"/>
</dbReference>
<dbReference type="EMBL" id="JAANQT010001252">
    <property type="protein sequence ID" value="KAG1305906.1"/>
    <property type="molecule type" value="Genomic_DNA"/>
</dbReference>
<dbReference type="InterPro" id="IPR034085">
    <property type="entry name" value="TOG"/>
</dbReference>
<name>A0A9P6X621_RHIOR</name>
<dbReference type="InterPro" id="IPR011989">
    <property type="entry name" value="ARM-like"/>
</dbReference>
<evidence type="ECO:0000259" key="7">
    <source>
        <dbReference type="SMART" id="SM01349"/>
    </source>
</evidence>
<dbReference type="GO" id="GO:0051301">
    <property type="term" value="P:cell division"/>
    <property type="evidence" value="ECO:0007669"/>
    <property type="project" value="UniProtKB-KW"/>
</dbReference>
<dbReference type="Proteomes" id="UP000716291">
    <property type="component" value="Unassembled WGS sequence"/>
</dbReference>
<evidence type="ECO:0000256" key="6">
    <source>
        <dbReference type="SAM" id="MobiDB-lite"/>
    </source>
</evidence>
<evidence type="ECO:0000256" key="1">
    <source>
        <dbReference type="ARBA" id="ARBA00004186"/>
    </source>
</evidence>
<evidence type="ECO:0000313" key="8">
    <source>
        <dbReference type="EMBL" id="KAG1305906.1"/>
    </source>
</evidence>
<dbReference type="PANTHER" id="PTHR21567">
    <property type="entry name" value="CLASP"/>
    <property type="match status" value="1"/>
</dbReference>
<keyword evidence="9" id="KW-1185">Reference proteome</keyword>
<gene>
    <name evidence="8" type="ORF">G6F64_008008</name>
</gene>
<feature type="region of interest" description="Disordered" evidence="6">
    <location>
        <begin position="223"/>
        <end position="287"/>
    </location>
</feature>
<evidence type="ECO:0000256" key="4">
    <source>
        <dbReference type="ARBA" id="ARBA00022701"/>
    </source>
</evidence>
<dbReference type="Gene3D" id="1.25.10.10">
    <property type="entry name" value="Leucine-rich Repeat Variant"/>
    <property type="match status" value="1"/>
</dbReference>
<dbReference type="GO" id="GO:0005876">
    <property type="term" value="C:spindle microtubule"/>
    <property type="evidence" value="ECO:0007669"/>
    <property type="project" value="TreeGrafter"/>
</dbReference>
<reference evidence="8" key="1">
    <citation type="journal article" date="2020" name="Microb. Genom.">
        <title>Genetic diversity of clinical and environmental Mucorales isolates obtained from an investigation of mucormycosis cases among solid organ transplant recipients.</title>
        <authorList>
            <person name="Nguyen M.H."/>
            <person name="Kaul D."/>
            <person name="Muto C."/>
            <person name="Cheng S.J."/>
            <person name="Richter R.A."/>
            <person name="Bruno V.M."/>
            <person name="Liu G."/>
            <person name="Beyhan S."/>
            <person name="Sundermann A.J."/>
            <person name="Mounaud S."/>
            <person name="Pasculle A.W."/>
            <person name="Nierman W.C."/>
            <person name="Driscoll E."/>
            <person name="Cumbie R."/>
            <person name="Clancy C.J."/>
            <person name="Dupont C.L."/>
        </authorList>
    </citation>
    <scope>NUCLEOTIDE SEQUENCE</scope>
    <source>
        <strain evidence="8">GL11</strain>
    </source>
</reference>
<dbReference type="GO" id="GO:0005881">
    <property type="term" value="C:cytoplasmic microtubule"/>
    <property type="evidence" value="ECO:0007669"/>
    <property type="project" value="TreeGrafter"/>
</dbReference>
<sequence length="977" mass="110581">MKSLTQKDLEKEFTSISTLFVGKETEDNWEKRDAAVRNLREILNSNDLENWRNLFIVGIHNVISEIIKAIHSLRSSVALEALALISDLSIRIGDGLDLYTIEIILLNLLKCCSTTRKIIVSKSNDVTNLFLSRTHFHLKVISLLCKNTNDKNIQVRKSSAVFLKTILQTHGVKEHTRLAIGKPEISPLIQQFLMKGLSDASPAVREACRQAYWAYHEHWPNQAKKQLEKSNTRSNPASPVPSFSRSNSSSSIPIASSIPKKPSLKRSSSMAENKKTPSIPSTSNEVKKNFSLQKLSRLSHISNASAPTAPVAYNLNKQLTPIAKRQTKSDFHQRSALESASILQMLKSKDKRQKCSSILKLSEKLHNTVYNPHSTATLPPYVPSKLDLLPILMDYITRRDLESEVYQTLMSWESLAGIFVYVMSVNYYAPTLIIADQQCRNNRDKSNMVNILSKGLKRMKMFLKRNDPELALKLLNLLKSTEDVQKSKLIDYSVKRDIQLFPHYKESLQIGLLEWIEEILCDFIGLPQDEDAETLMEGSRWLNASLQEFTADQWFGEDENMQLTIDYIVYLATSAKQPSLVAALKSIASHLKIANEELYRKTVKSSGKDAAAVLMEYFEDNQSMGTVDLEDVAGELMVQDMDFSIMDKLEEYNENTGMTQEISSLNINPAMHLINNDTNYQDNQVLPTQDSPKVLQDKNVVRDNPQTSMTRPPDSPKPTVIRANDENTPIASDPVLMSQNDGGMQPRVKLSRPASNQNISVDDIHLNKKPKHNQENQILAAPVKRKNPTRSNLSANASLRLDTLQTGINKIRSNDVDVALLIGLQQLSAEAPILDIYNIEEDSKFWLSNYAEPFRSLLNELIKLIDTKETIDEPVKVEVIELIRQLINNQKALFMRFSKVIVKGEAHQIAYLVKTLIREDVDMFNKISPIAEDTIIALLSIYSTEVSLRLLWDLIGQYAEANGKEKNRLLFYIDISR</sequence>
<dbReference type="GO" id="GO:0008017">
    <property type="term" value="F:microtubule binding"/>
    <property type="evidence" value="ECO:0007669"/>
    <property type="project" value="TreeGrafter"/>
</dbReference>
<dbReference type="GO" id="GO:0090307">
    <property type="term" value="P:mitotic spindle assembly"/>
    <property type="evidence" value="ECO:0007669"/>
    <property type="project" value="TreeGrafter"/>
</dbReference>
<dbReference type="Pfam" id="PF12348">
    <property type="entry name" value="CLASP_N"/>
    <property type="match status" value="1"/>
</dbReference>
<keyword evidence="5" id="KW-0498">Mitosis</keyword>
<evidence type="ECO:0000256" key="2">
    <source>
        <dbReference type="ARBA" id="ARBA00009549"/>
    </source>
</evidence>
<dbReference type="GO" id="GO:1990023">
    <property type="term" value="C:mitotic spindle midzone"/>
    <property type="evidence" value="ECO:0007669"/>
    <property type="project" value="TreeGrafter"/>
</dbReference>
<protein>
    <recommendedName>
        <fullName evidence="7">TOG domain-containing protein</fullName>
    </recommendedName>
</protein>
<dbReference type="AlphaFoldDB" id="A0A9P6X621"/>
<accession>A0A9P6X621</accession>
<keyword evidence="4" id="KW-0493">Microtubule</keyword>
<keyword evidence="5" id="KW-0131">Cell cycle</keyword>